<dbReference type="Proteomes" id="UP000019113">
    <property type="component" value="Unassembled WGS sequence"/>
</dbReference>
<dbReference type="InterPro" id="IPR007431">
    <property type="entry name" value="ACP_PD"/>
</dbReference>
<organism evidence="5 6">
    <name type="scientific">Halomonas huangheensis</name>
    <dbReference type="NCBI Taxonomy" id="1178482"/>
    <lineage>
        <taxon>Bacteria</taxon>
        <taxon>Pseudomonadati</taxon>
        <taxon>Pseudomonadota</taxon>
        <taxon>Gammaproteobacteria</taxon>
        <taxon>Oceanospirillales</taxon>
        <taxon>Halomonadaceae</taxon>
        <taxon>Halomonas</taxon>
    </lineage>
</organism>
<keyword evidence="6" id="KW-1185">Reference proteome</keyword>
<evidence type="ECO:0000256" key="3">
    <source>
        <dbReference type="ARBA" id="ARBA00023098"/>
    </source>
</evidence>
<dbReference type="AlphaFoldDB" id="W1NBM8"/>
<dbReference type="PATRIC" id="fig|1178482.3.peg.650"/>
<keyword evidence="4" id="KW-0276">Fatty acid metabolism</keyword>
<dbReference type="Pfam" id="PF04336">
    <property type="entry name" value="ACP_PD"/>
    <property type="match status" value="1"/>
</dbReference>
<gene>
    <name evidence="5" type="ORF">BJB45_16940</name>
</gene>
<evidence type="ECO:0008006" key="7">
    <source>
        <dbReference type="Google" id="ProtNLM"/>
    </source>
</evidence>
<evidence type="ECO:0000256" key="4">
    <source>
        <dbReference type="ARBA" id="ARBA00023160"/>
    </source>
</evidence>
<dbReference type="KEGG" id="hhu:AR456_09765"/>
<dbReference type="EMBL" id="AVBC01000014">
    <property type="protein sequence ID" value="ERL52967.1"/>
    <property type="molecule type" value="Genomic_DNA"/>
</dbReference>
<evidence type="ECO:0000313" key="5">
    <source>
        <dbReference type="EMBL" id="ERL52967.1"/>
    </source>
</evidence>
<protein>
    <recommendedName>
        <fullName evidence="7">ACP phosphodiesterase</fullName>
    </recommendedName>
</protein>
<comment type="caution">
    <text evidence="5">The sequence shown here is derived from an EMBL/GenBank/DDBJ whole genome shotgun (WGS) entry which is preliminary data.</text>
</comment>
<evidence type="ECO:0000313" key="6">
    <source>
        <dbReference type="Proteomes" id="UP000019113"/>
    </source>
</evidence>
<keyword evidence="3" id="KW-0443">Lipid metabolism</keyword>
<dbReference type="PANTHER" id="PTHR38764">
    <property type="entry name" value="ACYL CARRIER PROTEIN PHOSPHODIESTERASE"/>
    <property type="match status" value="1"/>
</dbReference>
<dbReference type="GO" id="GO:0008770">
    <property type="term" value="F:[acyl-carrier-protein] phosphodiesterase activity"/>
    <property type="evidence" value="ECO:0007669"/>
    <property type="project" value="InterPro"/>
</dbReference>
<sequence>MNFLAHAALVRAGSDDFLYGNLIADGIKGPDLSGWREDVAAGVQHHRRVDAFVDAHPAVLAARRRAPPAQRRYAAIALDILWDHFLLQELEVKERDVLIQRCYRVLERERAPARLEQMIPALVREDWLHRYSERDFTYRAIAGIGSRLSGPNRLAELVPHLRQDHPRLAEDFQQLWGDVRQVLEVNRAPTGYSR</sequence>
<accession>W1NBM8</accession>
<keyword evidence="2" id="KW-0378">Hydrolase</keyword>
<dbReference type="PANTHER" id="PTHR38764:SF1">
    <property type="entry name" value="ACYL CARRIER PROTEIN PHOSPHODIESTERASE"/>
    <property type="match status" value="1"/>
</dbReference>
<proteinExistence type="predicted"/>
<dbReference type="STRING" id="1178482.AR456_09765"/>
<keyword evidence="4" id="KW-0275">Fatty acid biosynthesis</keyword>
<dbReference type="RefSeq" id="WP_021817594.1">
    <property type="nucleotide sequence ID" value="NZ_AVBC01000014.1"/>
</dbReference>
<evidence type="ECO:0000256" key="2">
    <source>
        <dbReference type="ARBA" id="ARBA00022801"/>
    </source>
</evidence>
<dbReference type="GO" id="GO:0006633">
    <property type="term" value="P:fatty acid biosynthetic process"/>
    <property type="evidence" value="ECO:0007669"/>
    <property type="project" value="UniProtKB-KW"/>
</dbReference>
<reference evidence="5 6" key="1">
    <citation type="submission" date="2013-08" db="EMBL/GenBank/DDBJ databases">
        <title>draft genome of Halomonas huanghegensis, strain BJGMM-B45T.</title>
        <authorList>
            <person name="Miao C."/>
            <person name="Wan Y."/>
            <person name="Jin W."/>
        </authorList>
    </citation>
    <scope>NUCLEOTIDE SEQUENCE [LARGE SCALE GENOMIC DNA]</scope>
    <source>
        <strain evidence="5 6">BJGMM-B45</strain>
    </source>
</reference>
<dbReference type="OrthoDB" id="8442777at2"/>
<keyword evidence="1" id="KW-0444">Lipid biosynthesis</keyword>
<evidence type="ECO:0000256" key="1">
    <source>
        <dbReference type="ARBA" id="ARBA00022516"/>
    </source>
</evidence>
<name>W1NBM8_9GAMM</name>
<dbReference type="eggNOG" id="COG3124">
    <property type="taxonomic scope" value="Bacteria"/>
</dbReference>